<dbReference type="InterPro" id="IPR024083">
    <property type="entry name" value="Fumarase/histidase_N"/>
</dbReference>
<dbReference type="EMBL" id="MJMN01000011">
    <property type="protein sequence ID" value="OMG89293.1"/>
    <property type="molecule type" value="Genomic_DNA"/>
</dbReference>
<dbReference type="Gene3D" id="1.20.200.10">
    <property type="entry name" value="Fumarase/aspartase (Central domain)"/>
    <property type="match status" value="1"/>
</dbReference>
<evidence type="ECO:0000256" key="3">
    <source>
        <dbReference type="ARBA" id="ARBA00012338"/>
    </source>
</evidence>
<name>A0A1R1JVB0_ALCXX</name>
<evidence type="ECO:0000256" key="2">
    <source>
        <dbReference type="ARBA" id="ARBA00004941"/>
    </source>
</evidence>
<dbReference type="PANTHER" id="PTHR43814">
    <property type="entry name" value="ARGININOSUCCINATE LYASE"/>
    <property type="match status" value="1"/>
</dbReference>
<comment type="caution">
    <text evidence="9">The sequence shown here is derived from an EMBL/GenBank/DDBJ whole genome shotgun (WGS) entry which is preliminary data.</text>
</comment>
<dbReference type="PRINTS" id="PR00149">
    <property type="entry name" value="FUMRATELYASE"/>
</dbReference>
<protein>
    <recommendedName>
        <fullName evidence="3 6">Argininosuccinate lyase</fullName>
        <shortName evidence="6">ASAL</shortName>
        <ecNumber evidence="3 6">4.3.2.1</ecNumber>
    </recommendedName>
    <alternativeName>
        <fullName evidence="6">Arginosuccinase</fullName>
    </alternativeName>
</protein>
<evidence type="ECO:0000256" key="1">
    <source>
        <dbReference type="ARBA" id="ARBA00000985"/>
    </source>
</evidence>
<dbReference type="InterPro" id="IPR000362">
    <property type="entry name" value="Fumarate_lyase_fam"/>
</dbReference>
<reference evidence="9 10" key="1">
    <citation type="submission" date="2016-09" db="EMBL/GenBank/DDBJ databases">
        <title>Phylogenomics of Achromobacter.</title>
        <authorList>
            <person name="Jeukens J."/>
            <person name="Freschi L."/>
            <person name="Vincent A.T."/>
            <person name="Emond-Rheault J.-G."/>
            <person name="Kukavica-Ibrulj I."/>
            <person name="Charette S.J."/>
            <person name="Levesque R.C."/>
        </authorList>
    </citation>
    <scope>NUCLEOTIDE SEQUENCE [LARGE SCALE GENOMIC DNA]</scope>
    <source>
        <strain evidence="9 10">AUS488</strain>
    </source>
</reference>
<dbReference type="Proteomes" id="UP000187251">
    <property type="component" value="Unassembled WGS sequence"/>
</dbReference>
<feature type="domain" description="Argininosuccinate lyase C-terminal" evidence="8">
    <location>
        <begin position="368"/>
        <end position="444"/>
    </location>
</feature>
<feature type="domain" description="Fumarate lyase N-terminal" evidence="7">
    <location>
        <begin position="48"/>
        <end position="300"/>
    </location>
</feature>
<keyword evidence="6" id="KW-0028">Amino-acid biosynthesis</keyword>
<dbReference type="GO" id="GO:0042450">
    <property type="term" value="P:L-arginine biosynthetic process via ornithine"/>
    <property type="evidence" value="ECO:0007669"/>
    <property type="project" value="UniProtKB-UniRule"/>
</dbReference>
<comment type="similarity">
    <text evidence="6">Belongs to the lyase 1 family. Argininosuccinate lyase subfamily.</text>
</comment>
<dbReference type="Gene3D" id="1.10.275.10">
    <property type="entry name" value="Fumarase/aspartase (N-terminal domain)"/>
    <property type="match status" value="1"/>
</dbReference>
<accession>A0A1R1JVB0</accession>
<evidence type="ECO:0000313" key="9">
    <source>
        <dbReference type="EMBL" id="OMG89293.1"/>
    </source>
</evidence>
<comment type="catalytic activity">
    <reaction evidence="1 6">
        <text>2-(N(omega)-L-arginino)succinate = fumarate + L-arginine</text>
        <dbReference type="Rhea" id="RHEA:24020"/>
        <dbReference type="ChEBI" id="CHEBI:29806"/>
        <dbReference type="ChEBI" id="CHEBI:32682"/>
        <dbReference type="ChEBI" id="CHEBI:57472"/>
        <dbReference type="EC" id="4.3.2.1"/>
    </reaction>
</comment>
<evidence type="ECO:0000256" key="5">
    <source>
        <dbReference type="ARBA" id="ARBA00023239"/>
    </source>
</evidence>
<keyword evidence="6" id="KW-0963">Cytoplasm</keyword>
<evidence type="ECO:0000259" key="7">
    <source>
        <dbReference type="Pfam" id="PF00206"/>
    </source>
</evidence>
<dbReference type="SUPFAM" id="SSF48557">
    <property type="entry name" value="L-aspartase-like"/>
    <property type="match status" value="1"/>
</dbReference>
<dbReference type="InterPro" id="IPR009049">
    <property type="entry name" value="Argininosuccinate_lyase"/>
</dbReference>
<dbReference type="Pfam" id="PF14698">
    <property type="entry name" value="ASL_C2"/>
    <property type="match status" value="1"/>
</dbReference>
<dbReference type="InterPro" id="IPR022761">
    <property type="entry name" value="Fumarate_lyase_N"/>
</dbReference>
<dbReference type="GO" id="GO:0005829">
    <property type="term" value="C:cytosol"/>
    <property type="evidence" value="ECO:0007669"/>
    <property type="project" value="TreeGrafter"/>
</dbReference>
<dbReference type="Gene3D" id="1.10.40.30">
    <property type="entry name" value="Fumarase/aspartase (C-terminal domain)"/>
    <property type="match status" value="1"/>
</dbReference>
<dbReference type="HAMAP" id="MF_00006">
    <property type="entry name" value="Arg_succ_lyase"/>
    <property type="match status" value="1"/>
</dbReference>
<dbReference type="OrthoDB" id="9769623at2"/>
<organism evidence="9 10">
    <name type="scientific">Alcaligenes xylosoxydans xylosoxydans</name>
    <name type="common">Achromobacter xylosoxidans</name>
    <dbReference type="NCBI Taxonomy" id="85698"/>
    <lineage>
        <taxon>Bacteria</taxon>
        <taxon>Pseudomonadati</taxon>
        <taxon>Pseudomonadota</taxon>
        <taxon>Betaproteobacteria</taxon>
        <taxon>Burkholderiales</taxon>
        <taxon>Alcaligenaceae</taxon>
        <taxon>Achromobacter</taxon>
    </lineage>
</organism>
<dbReference type="InterPro" id="IPR029419">
    <property type="entry name" value="Arg_succ_lyase_C"/>
</dbReference>
<sequence>MESKVSRRLQQATAQEVCDHIYLPRLNREFSSGFDYLSDINQAHLLMLAHAGLMPRASAIGLAQALQQMERDGPAAVPLDPQREDAYFNYEAQLMRLAGADAGGRLHVARSRNDILATHDRLRARDAGMDVLDALNNVREVAISRAQQYADVVMPGYTHLQSAQPITYGHYLIAVADAIARDAARIEQALAHIDACPLGAGALAGTTFPIRREDTARLLGFGHCVANSLDAVASRDFAWELMSAMTIASLTWGRIAQDFYVWATPEFGLIHFPDRVAGTSSIMPQKKNPVVVEYLKGKTSHLIALFTASMTAVKGTHFTHSGDGNRESMRSFWESADECSRCLALFRLVLDAAEPVEHTMLRKARTDFSTATDLADALVRESGLSFREAHHVVGAVVRQALDADLAADEITAAMVNAAASQQTGRDIRLDAASVRRCLDPLASVQARSAHGGPAPLLSTQRIAELRGALEMARTQAAARRASVAAARATLKQELAALASAPPR</sequence>
<comment type="subcellular location">
    <subcellularLocation>
        <location evidence="6">Cytoplasm</location>
    </subcellularLocation>
</comment>
<keyword evidence="4 6" id="KW-0055">Arginine biosynthesis</keyword>
<dbReference type="PRINTS" id="PR00145">
    <property type="entry name" value="ARGSUCLYASE"/>
</dbReference>
<evidence type="ECO:0000256" key="6">
    <source>
        <dbReference type="HAMAP-Rule" id="MF_00006"/>
    </source>
</evidence>
<comment type="pathway">
    <text evidence="2 6">Amino-acid biosynthesis; L-arginine biosynthesis; L-arginine from L-ornithine and carbamoyl phosphate: step 3/3.</text>
</comment>
<proteinExistence type="inferred from homology"/>
<evidence type="ECO:0000259" key="8">
    <source>
        <dbReference type="Pfam" id="PF14698"/>
    </source>
</evidence>
<dbReference type="CDD" id="cd01359">
    <property type="entry name" value="Argininosuccinate_lyase"/>
    <property type="match status" value="1"/>
</dbReference>
<dbReference type="UniPathway" id="UPA00068">
    <property type="reaction ID" value="UER00114"/>
</dbReference>
<dbReference type="InterPro" id="IPR008948">
    <property type="entry name" value="L-Aspartase-like"/>
</dbReference>
<dbReference type="Pfam" id="PF00206">
    <property type="entry name" value="Lyase_1"/>
    <property type="match status" value="1"/>
</dbReference>
<dbReference type="RefSeq" id="WP_076411326.1">
    <property type="nucleotide sequence ID" value="NZ_AP028040.1"/>
</dbReference>
<evidence type="ECO:0000256" key="4">
    <source>
        <dbReference type="ARBA" id="ARBA00022571"/>
    </source>
</evidence>
<dbReference type="GO" id="GO:0004056">
    <property type="term" value="F:argininosuccinate lyase activity"/>
    <property type="evidence" value="ECO:0007669"/>
    <property type="project" value="UniProtKB-UniRule"/>
</dbReference>
<dbReference type="AlphaFoldDB" id="A0A1R1JVB0"/>
<keyword evidence="5 6" id="KW-0456">Lyase</keyword>
<dbReference type="NCBIfam" id="TIGR00838">
    <property type="entry name" value="argH"/>
    <property type="match status" value="1"/>
</dbReference>
<gene>
    <name evidence="6" type="primary">argH</name>
    <name evidence="9" type="ORF">BIZ92_24690</name>
</gene>
<evidence type="ECO:0000313" key="10">
    <source>
        <dbReference type="Proteomes" id="UP000187251"/>
    </source>
</evidence>
<dbReference type="PANTHER" id="PTHR43814:SF1">
    <property type="entry name" value="ARGININOSUCCINATE LYASE"/>
    <property type="match status" value="1"/>
</dbReference>
<dbReference type="EC" id="4.3.2.1" evidence="3 6"/>